<reference evidence="2 3" key="1">
    <citation type="submission" date="2018-12" db="EMBL/GenBank/DDBJ databases">
        <title>Unveiling genomic diversity among members of the Bifidobacterium pseudolongum species, a widely distributed gut commensal of the animal kingdom.</title>
        <authorList>
            <person name="Lugli G.A."/>
            <person name="Duranti S."/>
            <person name="Albert K."/>
            <person name="Mancabelli L."/>
            <person name="Napoli S."/>
            <person name="Viappiani A."/>
            <person name="Anzalone R."/>
            <person name="Longhi G."/>
            <person name="Milani C."/>
            <person name="Turroni F."/>
            <person name="Alessandri G."/>
            <person name="Sela D.A."/>
            <person name="Van Sinderen D."/>
            <person name="Ventura M."/>
        </authorList>
    </citation>
    <scope>NUCLEOTIDE SEQUENCE [LARGE SCALE GENOMIC DNA]</scope>
    <source>
        <strain evidence="2 3">2003B</strain>
    </source>
</reference>
<evidence type="ECO:0000313" key="3">
    <source>
        <dbReference type="Proteomes" id="UP000292382"/>
    </source>
</evidence>
<proteinExistence type="predicted"/>
<organism evidence="2 3">
    <name type="scientific">Bifidobacterium pseudolongum subsp. globosum</name>
    <dbReference type="NCBI Taxonomy" id="1690"/>
    <lineage>
        <taxon>Bacteria</taxon>
        <taxon>Bacillati</taxon>
        <taxon>Actinomycetota</taxon>
        <taxon>Actinomycetes</taxon>
        <taxon>Bifidobacteriales</taxon>
        <taxon>Bifidobacteriaceae</taxon>
        <taxon>Bifidobacterium</taxon>
    </lineage>
</organism>
<dbReference type="AlphaFoldDB" id="A0A4Q5ATV6"/>
<dbReference type="InterPro" id="IPR010144">
    <property type="entry name" value="CRISPR-assoc_prot_Csd1-typ"/>
</dbReference>
<protein>
    <submittedName>
        <fullName evidence="2">Type I-C CRISPR-associated protein Cas8c/Csd1</fullName>
    </submittedName>
</protein>
<feature type="compositionally biased region" description="Low complexity" evidence="1">
    <location>
        <begin position="394"/>
        <end position="403"/>
    </location>
</feature>
<gene>
    <name evidence="2" type="ORF">PG2003B_1408</name>
</gene>
<dbReference type="RefSeq" id="WP_129898835.1">
    <property type="nucleotide sequence ID" value="NZ_RYUU01000021.1"/>
</dbReference>
<evidence type="ECO:0000313" key="2">
    <source>
        <dbReference type="EMBL" id="RYQ35795.1"/>
    </source>
</evidence>
<sequence>MIEDLINQYDALREQGKAAGYGEDSVNIPYAVCIDDEGMVVHIDTLGDTTQKRITNKIIVPLHGGRQGSKPKGMPLWDNAKYLLGDPTQDPDKAMACFEAEAKVNIDIFKNVDNPAARAIVKYFSRPPQWEKAREQFGEEAWKKMVTSNFILSYDGRPLNANPSIMEACQRYVESGEVDKSRIVQSVASGEMVLPVPTHPLLRGVPGAQSSGAALISYNFKAACSYGHEKCFNAPMSEREAFKYTSALKAMLPKDSGYCCHLGDIIILTWAQSGEPEYSRFFNLGAQLNTGGNEHVEIEDVVIPLMKKIVAGEPCEFKGVTLRSDQHFFILALAPNAARLAVSFYYKDSFGNLLSNVNHHYLDIAIDRPSFDKWKNPPVWKLLYAVVRQKSKNKNPSNNTSSTARSDATVNPRSKEKLKNKNASNELTNAVMRAVLTDAPYPATLLNAVRMRIRAEREITADRAAIIKGYYARLARLGRTVIANNPHADKQFKEVLQMNINKESDYVPYVLGRMFSVYEQIQEAANPKINATIKDRYFNSACATPAYIFPVLGDLSQAHLRKLKRTNPGALVNLTKELESLAARVGEHYPSRLTIQEQGAFQLGYYWEDREKYERARKTAEAKTNVRTTAAVEE</sequence>
<dbReference type="Proteomes" id="UP000292382">
    <property type="component" value="Unassembled WGS sequence"/>
</dbReference>
<dbReference type="EMBL" id="RYUW01000017">
    <property type="protein sequence ID" value="RYQ35795.1"/>
    <property type="molecule type" value="Genomic_DNA"/>
</dbReference>
<dbReference type="NCBIfam" id="TIGR01863">
    <property type="entry name" value="cas_Csd1"/>
    <property type="match status" value="1"/>
</dbReference>
<comment type="caution">
    <text evidence="2">The sequence shown here is derived from an EMBL/GenBank/DDBJ whole genome shotgun (WGS) entry which is preliminary data.</text>
</comment>
<accession>A0A4Q5ATV6</accession>
<dbReference type="Pfam" id="PF09709">
    <property type="entry name" value="Cas_Csd1"/>
    <property type="match status" value="1"/>
</dbReference>
<feature type="region of interest" description="Disordered" evidence="1">
    <location>
        <begin position="391"/>
        <end position="423"/>
    </location>
</feature>
<evidence type="ECO:0000256" key="1">
    <source>
        <dbReference type="SAM" id="MobiDB-lite"/>
    </source>
</evidence>
<name>A0A4Q5ATV6_9BIFI</name>